<gene>
    <name evidence="1" type="ORF">F5144DRAFT_50986</name>
</gene>
<dbReference type="Proteomes" id="UP000724584">
    <property type="component" value="Unassembled WGS sequence"/>
</dbReference>
<organism evidence="1 2">
    <name type="scientific">Chaetomium tenue</name>
    <dbReference type="NCBI Taxonomy" id="1854479"/>
    <lineage>
        <taxon>Eukaryota</taxon>
        <taxon>Fungi</taxon>
        <taxon>Dikarya</taxon>
        <taxon>Ascomycota</taxon>
        <taxon>Pezizomycotina</taxon>
        <taxon>Sordariomycetes</taxon>
        <taxon>Sordariomycetidae</taxon>
        <taxon>Sordariales</taxon>
        <taxon>Chaetomiaceae</taxon>
        <taxon>Chaetomium</taxon>
    </lineage>
</organism>
<evidence type="ECO:0000313" key="2">
    <source>
        <dbReference type="Proteomes" id="UP000724584"/>
    </source>
</evidence>
<comment type="caution">
    <text evidence="1">The sequence shown here is derived from an EMBL/GenBank/DDBJ whole genome shotgun (WGS) entry which is preliminary data.</text>
</comment>
<dbReference type="EMBL" id="JAGIZQ010000001">
    <property type="protein sequence ID" value="KAH6650558.1"/>
    <property type="molecule type" value="Genomic_DNA"/>
</dbReference>
<evidence type="ECO:0000313" key="1">
    <source>
        <dbReference type="EMBL" id="KAH6650558.1"/>
    </source>
</evidence>
<accession>A0ACB7PS02</accession>
<name>A0ACB7PS02_9PEZI</name>
<proteinExistence type="predicted"/>
<protein>
    <submittedName>
        <fullName evidence="1">Uncharacterized protein</fullName>
    </submittedName>
</protein>
<sequence>MSAVKNLRAMFEQKGEASPPGRGRSPVPHAPSDSPRPLSKIRTSFVAIEKEGRMGIQREGSQDSISALRKHSGDSNATTPTTGTERSNPFDALAKSPSKLGPQTQSIFGSPRANTGAQDVARPAEAKVAKPELSPAAVVEPKVEPKVEAKPEPEAEKTEVKPEPKVEPKTEPKPEPKAEPKMKATPEPEPEPEPKTEPKTELKTESKPQAKAELKLELKPEPKTEEPKAEPKAQSKAEPKTPEESSFEAVASPASAATPQVDTPNGVASGKEPQKKGAKEASKPITRTTKPTPKPLAVGSASKPIAKPEKSPRGPRTPAATSAHHPVVKRTPEKKLHSAEKPVTPRATPTSKPAGPSSVKRPPPLQSSPANTGFVKPKVKSPTRPIKLPTGLTTHTASSGSKVNASRQSLSRASGTIHDPHTRPASRTSASTTGSGSNKAVSVKGQSSTINRSRPSLGPPPKQPVTDYPPKKEKEVDQGFLARMMRPTASSASKATGKAHISPPRRTALAPKRARSVQPGKRAVSRSTVAISSSSTVKAIDTTNSAEGEVTPVAGQAGDEAASPTEGDAGAVVAENGNALEAATA</sequence>
<keyword evidence="2" id="KW-1185">Reference proteome</keyword>
<reference evidence="1 2" key="1">
    <citation type="journal article" date="2021" name="Nat. Commun.">
        <title>Genetic determinants of endophytism in the Arabidopsis root mycobiome.</title>
        <authorList>
            <person name="Mesny F."/>
            <person name="Miyauchi S."/>
            <person name="Thiergart T."/>
            <person name="Pickel B."/>
            <person name="Atanasova L."/>
            <person name="Karlsson M."/>
            <person name="Huettel B."/>
            <person name="Barry K.W."/>
            <person name="Haridas S."/>
            <person name="Chen C."/>
            <person name="Bauer D."/>
            <person name="Andreopoulos W."/>
            <person name="Pangilinan J."/>
            <person name="LaButti K."/>
            <person name="Riley R."/>
            <person name="Lipzen A."/>
            <person name="Clum A."/>
            <person name="Drula E."/>
            <person name="Henrissat B."/>
            <person name="Kohler A."/>
            <person name="Grigoriev I.V."/>
            <person name="Martin F.M."/>
            <person name="Hacquard S."/>
        </authorList>
    </citation>
    <scope>NUCLEOTIDE SEQUENCE [LARGE SCALE GENOMIC DNA]</scope>
    <source>
        <strain evidence="1 2">MPI-SDFR-AT-0079</strain>
    </source>
</reference>